<evidence type="ECO:0000313" key="1">
    <source>
        <dbReference type="EMBL" id="KAJ8650284.1"/>
    </source>
</evidence>
<sequence>MAVRTYGPLRRGWRFSPNDEELIKYLREKNADELPEIEEIPDVDICKFEPEDLPGKSLIKTDDLEWFFFSPFKRKYQRGCRKDRMTNTGYWKVTGKDRNIKSRSSKLIGKKRTLVFYEGRAPRCERTNWIAHEYQTIENGVDGKKCEEGAFVVYRVKKKLDGDANSNCNNVGNDFAPTINMPFPDDTRVGNAVERFETPLNQGILESSDMPVERSAADETDGRLYPTVSGEGHCISRISAGVDGYDAEATEVETQVQSSKNSDQPECSSPLGYEFLSPLNQNMYAGMGHNPKSPLSSDNFGTGQQLVFDDCSSNWDFIRASLQGLSSPIRVEDYKLSRNCLYDSTTSIDDTDSEVAASQVTTAEGLGSGSLNSLPIDAFHDMLPNHTESSSEEYLTNRNNMIPLKKSRSNMIRLNMINVKDDWQDSSKNAWRVASKPHIRSSRRIQLMEKTHRQCGDAEDQPVTAAIIVGRENGAVGTRVNGGLCSTELEEELEKRLATLQLADKTQAEASHNLEGKQKQIPSMMTVQAEERCEGIRE</sequence>
<protein>
    <submittedName>
        <fullName evidence="1">Uncharacterized protein</fullName>
    </submittedName>
</protein>
<proteinExistence type="predicted"/>
<reference evidence="1 2" key="1">
    <citation type="journal article" date="2022" name="Hortic Res">
        <title>A haplotype resolved chromosomal level avocado genome allows analysis of novel avocado genes.</title>
        <authorList>
            <person name="Nath O."/>
            <person name="Fletcher S.J."/>
            <person name="Hayward A."/>
            <person name="Shaw L.M."/>
            <person name="Masouleh A.K."/>
            <person name="Furtado A."/>
            <person name="Henry R.J."/>
            <person name="Mitter N."/>
        </authorList>
    </citation>
    <scope>NUCLEOTIDE SEQUENCE [LARGE SCALE GENOMIC DNA]</scope>
    <source>
        <strain evidence="2">cv. Hass</strain>
    </source>
</reference>
<organism evidence="1 2">
    <name type="scientific">Persea americana</name>
    <name type="common">Avocado</name>
    <dbReference type="NCBI Taxonomy" id="3435"/>
    <lineage>
        <taxon>Eukaryota</taxon>
        <taxon>Viridiplantae</taxon>
        <taxon>Streptophyta</taxon>
        <taxon>Embryophyta</taxon>
        <taxon>Tracheophyta</taxon>
        <taxon>Spermatophyta</taxon>
        <taxon>Magnoliopsida</taxon>
        <taxon>Magnoliidae</taxon>
        <taxon>Laurales</taxon>
        <taxon>Lauraceae</taxon>
        <taxon>Persea</taxon>
    </lineage>
</organism>
<gene>
    <name evidence="1" type="ORF">MRB53_003307</name>
</gene>
<dbReference type="Proteomes" id="UP001234297">
    <property type="component" value="Chromosome 1"/>
</dbReference>
<evidence type="ECO:0000313" key="2">
    <source>
        <dbReference type="Proteomes" id="UP001234297"/>
    </source>
</evidence>
<name>A0ACC2MX38_PERAE</name>
<dbReference type="EMBL" id="CM056809">
    <property type="protein sequence ID" value="KAJ8650284.1"/>
    <property type="molecule type" value="Genomic_DNA"/>
</dbReference>
<accession>A0ACC2MX38</accession>
<keyword evidence="2" id="KW-1185">Reference proteome</keyword>
<comment type="caution">
    <text evidence="1">The sequence shown here is derived from an EMBL/GenBank/DDBJ whole genome shotgun (WGS) entry which is preliminary data.</text>
</comment>